<proteinExistence type="predicted"/>
<organism evidence="2">
    <name type="scientific">Arion vulgaris</name>
    <dbReference type="NCBI Taxonomy" id="1028688"/>
    <lineage>
        <taxon>Eukaryota</taxon>
        <taxon>Metazoa</taxon>
        <taxon>Spiralia</taxon>
        <taxon>Lophotrochozoa</taxon>
        <taxon>Mollusca</taxon>
        <taxon>Gastropoda</taxon>
        <taxon>Heterobranchia</taxon>
        <taxon>Euthyneura</taxon>
        <taxon>Panpulmonata</taxon>
        <taxon>Eupulmonata</taxon>
        <taxon>Stylommatophora</taxon>
        <taxon>Helicina</taxon>
        <taxon>Arionoidea</taxon>
        <taxon>Arionidae</taxon>
        <taxon>Arion</taxon>
    </lineage>
</organism>
<evidence type="ECO:0000313" key="2">
    <source>
        <dbReference type="EMBL" id="CEK60314.1"/>
    </source>
</evidence>
<feature type="domain" description="BRCT" evidence="1">
    <location>
        <begin position="1"/>
        <end position="89"/>
    </location>
</feature>
<dbReference type="EMBL" id="HACG01013449">
    <property type="protein sequence ID" value="CEK60314.1"/>
    <property type="molecule type" value="Transcribed_RNA"/>
</dbReference>
<dbReference type="AlphaFoldDB" id="A0A0B6YVF2"/>
<feature type="non-terminal residue" evidence="2">
    <location>
        <position position="1"/>
    </location>
</feature>
<dbReference type="InterPro" id="IPR036420">
    <property type="entry name" value="BRCT_dom_sf"/>
</dbReference>
<evidence type="ECO:0000313" key="3">
    <source>
        <dbReference type="EMBL" id="CEK60315.1"/>
    </source>
</evidence>
<reference evidence="2" key="1">
    <citation type="submission" date="2014-12" db="EMBL/GenBank/DDBJ databases">
        <title>Insight into the proteome of Arion vulgaris.</title>
        <authorList>
            <person name="Aradska J."/>
            <person name="Bulat T."/>
            <person name="Smidak R."/>
            <person name="Sarate P."/>
            <person name="Gangsoo J."/>
            <person name="Sialana F."/>
            <person name="Bilban M."/>
            <person name="Lubec G."/>
        </authorList>
    </citation>
    <scope>NUCLEOTIDE SEQUENCE</scope>
    <source>
        <tissue evidence="2">Skin</tissue>
    </source>
</reference>
<dbReference type="SMART" id="SM00292">
    <property type="entry name" value="BRCT"/>
    <property type="match status" value="1"/>
</dbReference>
<dbReference type="InterPro" id="IPR001357">
    <property type="entry name" value="BRCT_dom"/>
</dbReference>
<dbReference type="PROSITE" id="PS50172">
    <property type="entry name" value="BRCT"/>
    <property type="match status" value="1"/>
</dbReference>
<dbReference type="Gene3D" id="3.40.50.10190">
    <property type="entry name" value="BRCT domain"/>
    <property type="match status" value="1"/>
</dbReference>
<dbReference type="SUPFAM" id="SSF52113">
    <property type="entry name" value="BRCT domain"/>
    <property type="match status" value="1"/>
</dbReference>
<evidence type="ECO:0000259" key="1">
    <source>
        <dbReference type="PROSITE" id="PS50172"/>
    </source>
</evidence>
<dbReference type="EMBL" id="HACG01013450">
    <property type="protein sequence ID" value="CEK60315.1"/>
    <property type="molecule type" value="Transcribed_RNA"/>
</dbReference>
<gene>
    <name evidence="2" type="primary">ORF39050</name>
    <name evidence="3" type="synonym">ORF39051</name>
</gene>
<sequence length="91" mass="10117">SKVFKGMTFALTGTLSDTHENIFALIYKHGGGHGTKAKFDMLVASDDETMEDSAKLKQARKKTIPVVCEAYLYDCIEKKKKLPITEYEIGA</sequence>
<name>A0A0B6YVF2_9EUPU</name>
<dbReference type="Pfam" id="PF16589">
    <property type="entry name" value="BRCT_2"/>
    <property type="match status" value="1"/>
</dbReference>
<protein>
    <recommendedName>
        <fullName evidence="1">BRCT domain-containing protein</fullName>
    </recommendedName>
</protein>
<accession>A0A0B6YVF2</accession>